<feature type="domain" description="Rhodanese" evidence="4">
    <location>
        <begin position="31"/>
        <end position="127"/>
    </location>
</feature>
<dbReference type="OrthoDB" id="9770030at2"/>
<name>A0A139XHL7_9CYAN</name>
<dbReference type="PANTHER" id="PTHR43855">
    <property type="entry name" value="THIOSULFATE SULFURTRANSFERASE"/>
    <property type="match status" value="1"/>
</dbReference>
<dbReference type="PROSITE" id="PS50206">
    <property type="entry name" value="RHODANESE_3"/>
    <property type="match status" value="2"/>
</dbReference>
<dbReference type="EMBL" id="ANNX02000012">
    <property type="protein sequence ID" value="KYC44143.1"/>
    <property type="molecule type" value="Genomic_DNA"/>
</dbReference>
<evidence type="ECO:0000313" key="6">
    <source>
        <dbReference type="Proteomes" id="UP000076925"/>
    </source>
</evidence>
<dbReference type="Gene3D" id="3.40.250.10">
    <property type="entry name" value="Rhodanese-like domain"/>
    <property type="match status" value="2"/>
</dbReference>
<dbReference type="RefSeq" id="WP_017741462.1">
    <property type="nucleotide sequence ID" value="NZ_KQ976354.1"/>
</dbReference>
<dbReference type="EC" id="2.8.1.1" evidence="1"/>
<comment type="caution">
    <text evidence="5">The sequence shown here is derived from an EMBL/GenBank/DDBJ whole genome shotgun (WGS) entry which is preliminary data.</text>
</comment>
<comment type="catalytic activity">
    <reaction evidence="3">
        <text>thiosulfate + hydrogen cyanide = thiocyanate + sulfite + 2 H(+)</text>
        <dbReference type="Rhea" id="RHEA:16881"/>
        <dbReference type="ChEBI" id="CHEBI:15378"/>
        <dbReference type="ChEBI" id="CHEBI:17359"/>
        <dbReference type="ChEBI" id="CHEBI:18022"/>
        <dbReference type="ChEBI" id="CHEBI:18407"/>
        <dbReference type="ChEBI" id="CHEBI:33542"/>
        <dbReference type="EC" id="2.8.1.1"/>
    </reaction>
</comment>
<proteinExistence type="predicted"/>
<gene>
    <name evidence="5" type="ORF">WA1_03125</name>
</gene>
<feature type="domain" description="Rhodanese" evidence="4">
    <location>
        <begin position="158"/>
        <end position="272"/>
    </location>
</feature>
<dbReference type="SMART" id="SM00450">
    <property type="entry name" value="RHOD"/>
    <property type="match status" value="2"/>
</dbReference>
<dbReference type="STRING" id="128403.WA1_03125"/>
<dbReference type="AlphaFoldDB" id="A0A139XHL7"/>
<evidence type="ECO:0000256" key="2">
    <source>
        <dbReference type="ARBA" id="ARBA00022737"/>
    </source>
</evidence>
<dbReference type="InterPro" id="IPR051126">
    <property type="entry name" value="Thiosulfate_sulfurtransferase"/>
</dbReference>
<dbReference type="InterPro" id="IPR036873">
    <property type="entry name" value="Rhodanese-like_dom_sf"/>
</dbReference>
<dbReference type="PANTHER" id="PTHR43855:SF1">
    <property type="entry name" value="THIOSULFATE SULFURTRANSFERASE"/>
    <property type="match status" value="1"/>
</dbReference>
<dbReference type="SUPFAM" id="SSF52821">
    <property type="entry name" value="Rhodanese/Cell cycle control phosphatase"/>
    <property type="match status" value="2"/>
</dbReference>
<organism evidence="5 6">
    <name type="scientific">Scytonema hofmannii PCC 7110</name>
    <dbReference type="NCBI Taxonomy" id="128403"/>
    <lineage>
        <taxon>Bacteria</taxon>
        <taxon>Bacillati</taxon>
        <taxon>Cyanobacteriota</taxon>
        <taxon>Cyanophyceae</taxon>
        <taxon>Nostocales</taxon>
        <taxon>Scytonemataceae</taxon>
        <taxon>Scytonema</taxon>
    </lineage>
</organism>
<accession>A0A139XHL7</accession>
<evidence type="ECO:0000259" key="4">
    <source>
        <dbReference type="PROSITE" id="PS50206"/>
    </source>
</evidence>
<keyword evidence="2" id="KW-0677">Repeat</keyword>
<dbReference type="Proteomes" id="UP000076925">
    <property type="component" value="Unassembled WGS sequence"/>
</dbReference>
<dbReference type="CDD" id="cd01448">
    <property type="entry name" value="TST_Repeat_1"/>
    <property type="match status" value="1"/>
</dbReference>
<reference evidence="5 6" key="1">
    <citation type="journal article" date="2013" name="Genome Biol. Evol.">
        <title>Genomes of Stigonematalean cyanobacteria (subsection V) and the evolution of oxygenic photosynthesis from prokaryotes to plastids.</title>
        <authorList>
            <person name="Dagan T."/>
            <person name="Roettger M."/>
            <person name="Stucken K."/>
            <person name="Landan G."/>
            <person name="Koch R."/>
            <person name="Major P."/>
            <person name="Gould S.B."/>
            <person name="Goremykin V.V."/>
            <person name="Rippka R."/>
            <person name="Tandeau de Marsac N."/>
            <person name="Gugger M."/>
            <person name="Lockhart P.J."/>
            <person name="Allen J.F."/>
            <person name="Brune I."/>
            <person name="Maus I."/>
            <person name="Puhler A."/>
            <person name="Martin W.F."/>
        </authorList>
    </citation>
    <scope>NUCLEOTIDE SEQUENCE [LARGE SCALE GENOMIC DNA]</scope>
    <source>
        <strain evidence="5 6">PCC 7110</strain>
    </source>
</reference>
<evidence type="ECO:0000313" key="5">
    <source>
        <dbReference type="EMBL" id="KYC44143.1"/>
    </source>
</evidence>
<keyword evidence="5" id="KW-0808">Transferase</keyword>
<keyword evidence="6" id="KW-1185">Reference proteome</keyword>
<dbReference type="InterPro" id="IPR001763">
    <property type="entry name" value="Rhodanese-like_dom"/>
</dbReference>
<evidence type="ECO:0000256" key="3">
    <source>
        <dbReference type="ARBA" id="ARBA00047549"/>
    </source>
</evidence>
<protein>
    <recommendedName>
        <fullName evidence="1">thiosulfate sulfurtransferase</fullName>
        <ecNumber evidence="1">2.8.1.1</ecNumber>
    </recommendedName>
</protein>
<dbReference type="GO" id="GO:0004792">
    <property type="term" value="F:thiosulfate-cyanide sulfurtransferase activity"/>
    <property type="evidence" value="ECO:0007669"/>
    <property type="project" value="UniProtKB-EC"/>
</dbReference>
<evidence type="ECO:0000256" key="1">
    <source>
        <dbReference type="ARBA" id="ARBA00012245"/>
    </source>
</evidence>
<sequence length="275" mass="31159">MFNYAHPEVLVETQWLAEQLDKPNVCLIEGGINPETYNNGHIPSAIFWNVFTELMLPDDRANFDPAFIEKLLGRSGITNNSTVIVYGEHPAIGAALFWLLKVLGHQDVRVLNGDRQKWIAEGGLLTTELPRVAPTQYSVQTVDADLRVMYENVRQAMERKDCVLIDVRTSQEYSGEWFNIKPPVGDERTGHIPGAIHIPYELTLKEDGTFKSVQELQALYNSKGITADKEAIAYCAVGGRSAHTCFVLKYLLGYPRVRNYYGSWNEWSRFQKCTD</sequence>
<dbReference type="CDD" id="cd01449">
    <property type="entry name" value="TST_Repeat_2"/>
    <property type="match status" value="1"/>
</dbReference>
<dbReference type="Pfam" id="PF00581">
    <property type="entry name" value="Rhodanese"/>
    <property type="match status" value="2"/>
</dbReference>